<dbReference type="EMBL" id="BAAFSV010000001">
    <property type="protein sequence ID" value="GAB1312561.1"/>
    <property type="molecule type" value="Genomic_DNA"/>
</dbReference>
<dbReference type="SUPFAM" id="SSF81383">
    <property type="entry name" value="F-box domain"/>
    <property type="match status" value="1"/>
</dbReference>
<dbReference type="RefSeq" id="XP_070914294.1">
    <property type="nucleotide sequence ID" value="XM_071058193.1"/>
</dbReference>
<gene>
    <name evidence="3" type="ORF">MFIFM68171_02771</name>
</gene>
<evidence type="ECO:0000256" key="1">
    <source>
        <dbReference type="SAM" id="SignalP"/>
    </source>
</evidence>
<name>A0ABQ0G465_9PEZI</name>
<comment type="caution">
    <text evidence="3">The sequence shown here is derived from an EMBL/GenBank/DDBJ whole genome shotgun (WGS) entry which is preliminary data.</text>
</comment>
<dbReference type="InterPro" id="IPR036047">
    <property type="entry name" value="F-box-like_dom_sf"/>
</dbReference>
<organism evidence="3 4">
    <name type="scientific">Madurella fahalii</name>
    <dbReference type="NCBI Taxonomy" id="1157608"/>
    <lineage>
        <taxon>Eukaryota</taxon>
        <taxon>Fungi</taxon>
        <taxon>Dikarya</taxon>
        <taxon>Ascomycota</taxon>
        <taxon>Pezizomycotina</taxon>
        <taxon>Sordariomycetes</taxon>
        <taxon>Sordariomycetidae</taxon>
        <taxon>Sordariales</taxon>
        <taxon>Sordariales incertae sedis</taxon>
        <taxon>Madurella</taxon>
    </lineage>
</organism>
<evidence type="ECO:0000313" key="3">
    <source>
        <dbReference type="EMBL" id="GAB1312561.1"/>
    </source>
</evidence>
<sequence length="240" mass="27561">MSLVTLPCELVLLVLGYLPFRDACRLRGTCRKFNSVFNEFAKTLLMAYAPFSLEARDNSDYGGQLKRLASRYAAIESVRPYLVATISSGSDNWIYMNGVLCYVYNERFYIWDLHRAASDEIVVSIRGLLNSITDIKEHSGFEPLYYAYDIASCLSIWRHAEHYQIKVVVFNTQTGDVLTTISASFGIVVRNNDRFLYVLGPWSSEIKRFHITQRRWIEKPLEISTWEQGSFESLTTTSTV</sequence>
<dbReference type="Proteomes" id="UP001628179">
    <property type="component" value="Unassembled WGS sequence"/>
</dbReference>
<feature type="signal peptide" evidence="1">
    <location>
        <begin position="1"/>
        <end position="16"/>
    </location>
</feature>
<dbReference type="Pfam" id="PF12937">
    <property type="entry name" value="F-box-like"/>
    <property type="match status" value="1"/>
</dbReference>
<evidence type="ECO:0000313" key="4">
    <source>
        <dbReference type="Proteomes" id="UP001628179"/>
    </source>
</evidence>
<feature type="chain" id="PRO_5047437629" description="F-box domain-containing protein" evidence="1">
    <location>
        <begin position="17"/>
        <end position="240"/>
    </location>
</feature>
<dbReference type="SUPFAM" id="SSF75011">
    <property type="entry name" value="3-carboxy-cis,cis-mucoante lactonizing enzyme"/>
    <property type="match status" value="1"/>
</dbReference>
<dbReference type="GeneID" id="98173516"/>
<proteinExistence type="predicted"/>
<dbReference type="Gene3D" id="1.20.1280.50">
    <property type="match status" value="1"/>
</dbReference>
<keyword evidence="1" id="KW-0732">Signal</keyword>
<protein>
    <recommendedName>
        <fullName evidence="2">F-box domain-containing protein</fullName>
    </recommendedName>
</protein>
<accession>A0ABQ0G465</accession>
<keyword evidence="4" id="KW-1185">Reference proteome</keyword>
<dbReference type="InterPro" id="IPR001810">
    <property type="entry name" value="F-box_dom"/>
</dbReference>
<dbReference type="CDD" id="cd09917">
    <property type="entry name" value="F-box_SF"/>
    <property type="match status" value="1"/>
</dbReference>
<reference evidence="3 4" key="1">
    <citation type="submission" date="2024-09" db="EMBL/GenBank/DDBJ databases">
        <title>Itraconazole resistance in Madurella fahalii resulting from another homologue of gene encoding cytochrome P450 14-alpha sterol demethylase (CYP51).</title>
        <authorList>
            <person name="Yoshioka I."/>
            <person name="Fahal A.H."/>
            <person name="Kaneko S."/>
            <person name="Yaguchi T."/>
        </authorList>
    </citation>
    <scope>NUCLEOTIDE SEQUENCE [LARGE SCALE GENOMIC DNA]</scope>
    <source>
        <strain evidence="3 4">IFM 68171</strain>
    </source>
</reference>
<feature type="domain" description="F-box" evidence="2">
    <location>
        <begin position="1"/>
        <end position="48"/>
    </location>
</feature>
<dbReference type="SMART" id="SM00256">
    <property type="entry name" value="FBOX"/>
    <property type="match status" value="1"/>
</dbReference>
<evidence type="ECO:0000259" key="2">
    <source>
        <dbReference type="PROSITE" id="PS50181"/>
    </source>
</evidence>
<dbReference type="PROSITE" id="PS50181">
    <property type="entry name" value="FBOX"/>
    <property type="match status" value="1"/>
</dbReference>